<dbReference type="GO" id="GO:0003735">
    <property type="term" value="F:structural constituent of ribosome"/>
    <property type="evidence" value="ECO:0007669"/>
    <property type="project" value="InterPro"/>
</dbReference>
<gene>
    <name evidence="4" type="ORF">KPH14_010880</name>
</gene>
<dbReference type="GO" id="GO:0006412">
    <property type="term" value="P:translation"/>
    <property type="evidence" value="ECO:0007669"/>
    <property type="project" value="InterPro"/>
</dbReference>
<comment type="similarity">
    <text evidence="1">Belongs to the bacterial ribosomal protein bS6 family.</text>
</comment>
<name>A0AAD9RH16_9HYME</name>
<dbReference type="InterPro" id="IPR035980">
    <property type="entry name" value="Ribosomal_bS6_sf"/>
</dbReference>
<dbReference type="CDD" id="cd15465">
    <property type="entry name" value="bS6_mito"/>
    <property type="match status" value="1"/>
</dbReference>
<dbReference type="PANTHER" id="PTHR21011">
    <property type="entry name" value="MITOCHONDRIAL 28S RIBOSOMAL PROTEIN S6"/>
    <property type="match status" value="1"/>
</dbReference>
<evidence type="ECO:0000256" key="2">
    <source>
        <dbReference type="ARBA" id="ARBA00035170"/>
    </source>
</evidence>
<organism evidence="4 5">
    <name type="scientific">Odynerus spinipes</name>
    <dbReference type="NCBI Taxonomy" id="1348599"/>
    <lineage>
        <taxon>Eukaryota</taxon>
        <taxon>Metazoa</taxon>
        <taxon>Ecdysozoa</taxon>
        <taxon>Arthropoda</taxon>
        <taxon>Hexapoda</taxon>
        <taxon>Insecta</taxon>
        <taxon>Pterygota</taxon>
        <taxon>Neoptera</taxon>
        <taxon>Endopterygota</taxon>
        <taxon>Hymenoptera</taxon>
        <taxon>Apocrita</taxon>
        <taxon>Aculeata</taxon>
        <taxon>Vespoidea</taxon>
        <taxon>Vespidae</taxon>
        <taxon>Eumeninae</taxon>
        <taxon>Odynerus</taxon>
    </lineage>
</organism>
<evidence type="ECO:0000313" key="5">
    <source>
        <dbReference type="Proteomes" id="UP001258017"/>
    </source>
</evidence>
<evidence type="ECO:0000313" key="4">
    <source>
        <dbReference type="EMBL" id="KAK2579585.1"/>
    </source>
</evidence>
<dbReference type="Pfam" id="PF01250">
    <property type="entry name" value="Ribosomal_S6"/>
    <property type="match status" value="1"/>
</dbReference>
<dbReference type="InterPro" id="IPR014717">
    <property type="entry name" value="Transl_elong_EF1B/ribsomal_bS6"/>
</dbReference>
<keyword evidence="5" id="KW-1185">Reference proteome</keyword>
<dbReference type="GO" id="GO:0005763">
    <property type="term" value="C:mitochondrial small ribosomal subunit"/>
    <property type="evidence" value="ECO:0007669"/>
    <property type="project" value="TreeGrafter"/>
</dbReference>
<dbReference type="FunFam" id="3.30.70.60:FF:000014">
    <property type="entry name" value="28S ribosomal protein S6, mitochondrial"/>
    <property type="match status" value="1"/>
</dbReference>
<evidence type="ECO:0000256" key="1">
    <source>
        <dbReference type="ARBA" id="ARBA00009512"/>
    </source>
</evidence>
<reference evidence="4" key="1">
    <citation type="submission" date="2021-08" db="EMBL/GenBank/DDBJ databases">
        <authorList>
            <person name="Misof B."/>
            <person name="Oliver O."/>
            <person name="Podsiadlowski L."/>
            <person name="Donath A."/>
            <person name="Peters R."/>
            <person name="Mayer C."/>
            <person name="Rust J."/>
            <person name="Gunkel S."/>
            <person name="Lesny P."/>
            <person name="Martin S."/>
            <person name="Oeyen J.P."/>
            <person name="Petersen M."/>
            <person name="Panagiotis P."/>
            <person name="Wilbrandt J."/>
            <person name="Tanja T."/>
        </authorList>
    </citation>
    <scope>NUCLEOTIDE SEQUENCE</scope>
    <source>
        <strain evidence="4">GBR_01_08_01A</strain>
        <tissue evidence="4">Thorax + abdomen</tissue>
    </source>
</reference>
<dbReference type="InterPro" id="IPR000529">
    <property type="entry name" value="Ribosomal_bS6"/>
</dbReference>
<dbReference type="EMBL" id="JAIFRP010000084">
    <property type="protein sequence ID" value="KAK2579585.1"/>
    <property type="molecule type" value="Genomic_DNA"/>
</dbReference>
<dbReference type="SUPFAM" id="SSF54995">
    <property type="entry name" value="Ribosomal protein S6"/>
    <property type="match status" value="1"/>
</dbReference>
<protein>
    <recommendedName>
        <fullName evidence="2">Small ribosomal subunit protein bS6m</fullName>
    </recommendedName>
    <alternativeName>
        <fullName evidence="3">28S ribosomal protein S6, mitochondrial</fullName>
    </alternativeName>
</protein>
<accession>A0AAD9RH16</accession>
<dbReference type="GO" id="GO:0070181">
    <property type="term" value="F:small ribosomal subunit rRNA binding"/>
    <property type="evidence" value="ECO:0007669"/>
    <property type="project" value="TreeGrafter"/>
</dbReference>
<dbReference type="PANTHER" id="PTHR21011:SF1">
    <property type="entry name" value="SMALL RIBOSOMAL SUBUNIT PROTEIN BS6M"/>
    <property type="match status" value="1"/>
</dbReference>
<dbReference type="Proteomes" id="UP001258017">
    <property type="component" value="Unassembled WGS sequence"/>
</dbReference>
<proteinExistence type="inferred from homology"/>
<dbReference type="Gene3D" id="3.30.70.60">
    <property type="match status" value="1"/>
</dbReference>
<comment type="caution">
    <text evidence="4">The sequence shown here is derived from an EMBL/GenBank/DDBJ whole genome shotgun (WGS) entry which is preliminary data.</text>
</comment>
<dbReference type="AlphaFoldDB" id="A0AAD9RH16"/>
<reference evidence="4" key="2">
    <citation type="journal article" date="2023" name="Commun. Biol.">
        <title>Intrasexual cuticular hydrocarbon dimorphism in a wasp sheds light on hydrocarbon biosynthesis genes in Hymenoptera.</title>
        <authorList>
            <person name="Moris V.C."/>
            <person name="Podsiadlowski L."/>
            <person name="Martin S."/>
            <person name="Oeyen J.P."/>
            <person name="Donath A."/>
            <person name="Petersen M."/>
            <person name="Wilbrandt J."/>
            <person name="Misof B."/>
            <person name="Liedtke D."/>
            <person name="Thamm M."/>
            <person name="Scheiner R."/>
            <person name="Schmitt T."/>
            <person name="Niehuis O."/>
        </authorList>
    </citation>
    <scope>NUCLEOTIDE SEQUENCE</scope>
    <source>
        <strain evidence="4">GBR_01_08_01A</strain>
    </source>
</reference>
<evidence type="ECO:0000256" key="3">
    <source>
        <dbReference type="ARBA" id="ARBA00035365"/>
    </source>
</evidence>
<sequence>MPSYEMPLLLRVLNKPDTFNVLKRAATAIFDNGGIIRKIENLGVKELPCKISFRGETYKQADHFLFYFDVPPSKLASLTDQYKRDIDILRSKIFKQEERDPVKCTLHKELLPPVYRKDVQKLMELAEKKKKEHQRLQYSREITYYPSLPNTQ</sequence>